<evidence type="ECO:0000256" key="6">
    <source>
        <dbReference type="ARBA" id="ARBA00023033"/>
    </source>
</evidence>
<organism evidence="8 9">
    <name type="scientific">Rhodococcus opacus</name>
    <name type="common">Nocardia opaca</name>
    <dbReference type="NCBI Taxonomy" id="37919"/>
    <lineage>
        <taxon>Bacteria</taxon>
        <taxon>Bacillati</taxon>
        <taxon>Actinomycetota</taxon>
        <taxon>Actinomycetes</taxon>
        <taxon>Mycobacteriales</taxon>
        <taxon>Nocardiaceae</taxon>
        <taxon>Rhodococcus</taxon>
    </lineage>
</organism>
<protein>
    <submittedName>
        <fullName evidence="8">Cytochrome P450</fullName>
    </submittedName>
</protein>
<evidence type="ECO:0000313" key="8">
    <source>
        <dbReference type="EMBL" id="ANS24939.1"/>
    </source>
</evidence>
<comment type="similarity">
    <text evidence="1 7">Belongs to the cytochrome P450 family.</text>
</comment>
<dbReference type="InterPro" id="IPR036396">
    <property type="entry name" value="Cyt_P450_sf"/>
</dbReference>
<dbReference type="SUPFAM" id="SSF48264">
    <property type="entry name" value="Cytochrome P450"/>
    <property type="match status" value="1"/>
</dbReference>
<keyword evidence="5 7" id="KW-0408">Iron</keyword>
<dbReference type="PANTHER" id="PTHR46696:SF1">
    <property type="entry name" value="CYTOCHROME P450 YJIB-RELATED"/>
    <property type="match status" value="1"/>
</dbReference>
<keyword evidence="4 7" id="KW-0560">Oxidoreductase</keyword>
<evidence type="ECO:0000256" key="3">
    <source>
        <dbReference type="ARBA" id="ARBA00022723"/>
    </source>
</evidence>
<name>A0A1B1JX60_RHOOP</name>
<dbReference type="Proteomes" id="UP000186108">
    <property type="component" value="Chromosome"/>
</dbReference>
<dbReference type="PATRIC" id="fig|37919.13.peg.183"/>
<dbReference type="InterPro" id="IPR017972">
    <property type="entry name" value="Cyt_P450_CS"/>
</dbReference>
<proteinExistence type="inferred from homology"/>
<dbReference type="PRINTS" id="PR00359">
    <property type="entry name" value="BP450"/>
</dbReference>
<dbReference type="GO" id="GO:0016705">
    <property type="term" value="F:oxidoreductase activity, acting on paired donors, with incorporation or reduction of molecular oxygen"/>
    <property type="evidence" value="ECO:0007669"/>
    <property type="project" value="InterPro"/>
</dbReference>
<dbReference type="InterPro" id="IPR002397">
    <property type="entry name" value="Cyt_P450_B"/>
</dbReference>
<dbReference type="PROSITE" id="PS00086">
    <property type="entry name" value="CYTOCHROME_P450"/>
    <property type="match status" value="1"/>
</dbReference>
<reference evidence="8 9" key="1">
    <citation type="submission" date="2014-07" db="EMBL/GenBank/DDBJ databases">
        <authorList>
            <person name="Zhang J.E."/>
            <person name="Yang H."/>
            <person name="Guo J."/>
            <person name="Deng Z."/>
            <person name="Luo H."/>
            <person name="Luo M."/>
            <person name="Zhao B."/>
        </authorList>
    </citation>
    <scope>NUCLEOTIDE SEQUENCE [LARGE SCALE GENOMIC DNA]</scope>
    <source>
        <strain evidence="8 9">1CP</strain>
    </source>
</reference>
<accession>A0A1B1JX60</accession>
<dbReference type="Pfam" id="PF00067">
    <property type="entry name" value="p450"/>
    <property type="match status" value="1"/>
</dbReference>
<gene>
    <name evidence="8" type="ORF">R1CP_00905</name>
</gene>
<evidence type="ECO:0000313" key="9">
    <source>
        <dbReference type="Proteomes" id="UP000186108"/>
    </source>
</evidence>
<dbReference type="GO" id="GO:0020037">
    <property type="term" value="F:heme binding"/>
    <property type="evidence" value="ECO:0007669"/>
    <property type="project" value="InterPro"/>
</dbReference>
<keyword evidence="2 7" id="KW-0349">Heme</keyword>
<keyword evidence="3 7" id="KW-0479">Metal-binding</keyword>
<sequence>MTTSTTWIESITMEELDRDPNPIYDRLRREAPIAFVPAVGMHVVSSRDLCLQIAQDSETWSTVIAPSGGRTFGKGTVLAANGEQHEKIREWIDPQLRPSAVDSYVEALVRPRARSLLEGIEDLGAADIQEAYFAPISVRSVGDLMGLTEIPSETLVRWFQTLAQSYGNAEVDENGNFANPGPFEAGDQVKAEIVAAVGPMLDHWTEHPDHTLISHWLHDGTPDGQVRDRSEIYPNIYVFLLGALQEPGHVMTTTLAGLFRHPDQLERVIDDPTLIPRAVNEGARWVAPIWSAAVKVAGRDVTIGGIDLPTGTPVMLAYGSANRDESVWENAEAYEIDRPIMPHLAFGAGNHACAGTYLGTAIVRIALEELFETIPNIEPDPDRAPQFWGWTFRGPQDLHVTWEV</sequence>
<dbReference type="Gene3D" id="1.10.630.10">
    <property type="entry name" value="Cytochrome P450"/>
    <property type="match status" value="1"/>
</dbReference>
<dbReference type="AlphaFoldDB" id="A0A1B1JX60"/>
<dbReference type="GO" id="GO:0004497">
    <property type="term" value="F:monooxygenase activity"/>
    <property type="evidence" value="ECO:0007669"/>
    <property type="project" value="UniProtKB-KW"/>
</dbReference>
<dbReference type="GO" id="GO:0005506">
    <property type="term" value="F:iron ion binding"/>
    <property type="evidence" value="ECO:0007669"/>
    <property type="project" value="InterPro"/>
</dbReference>
<dbReference type="RefSeq" id="WP_065488484.1">
    <property type="nucleotide sequence ID" value="NZ_CP009111.1"/>
</dbReference>
<evidence type="ECO:0000256" key="5">
    <source>
        <dbReference type="ARBA" id="ARBA00023004"/>
    </source>
</evidence>
<evidence type="ECO:0000256" key="2">
    <source>
        <dbReference type="ARBA" id="ARBA00022617"/>
    </source>
</evidence>
<dbReference type="EMBL" id="CP009111">
    <property type="protein sequence ID" value="ANS24939.1"/>
    <property type="molecule type" value="Genomic_DNA"/>
</dbReference>
<evidence type="ECO:0000256" key="7">
    <source>
        <dbReference type="RuleBase" id="RU000461"/>
    </source>
</evidence>
<evidence type="ECO:0000256" key="4">
    <source>
        <dbReference type="ARBA" id="ARBA00023002"/>
    </source>
</evidence>
<dbReference type="InterPro" id="IPR001128">
    <property type="entry name" value="Cyt_P450"/>
</dbReference>
<evidence type="ECO:0000256" key="1">
    <source>
        <dbReference type="ARBA" id="ARBA00010617"/>
    </source>
</evidence>
<dbReference type="PANTHER" id="PTHR46696">
    <property type="entry name" value="P450, PUTATIVE (EUROFUNG)-RELATED"/>
    <property type="match status" value="1"/>
</dbReference>
<keyword evidence="6 7" id="KW-0503">Monooxygenase</keyword>